<feature type="transmembrane region" description="Helical" evidence="12">
    <location>
        <begin position="230"/>
        <end position="249"/>
    </location>
</feature>
<keyword evidence="6 12" id="KW-0812">Transmembrane</keyword>
<dbReference type="GO" id="GO:0016682">
    <property type="term" value="F:oxidoreductase activity, acting on diphenols and related substances as donors, oxygen as acceptor"/>
    <property type="evidence" value="ECO:0007669"/>
    <property type="project" value="TreeGrafter"/>
</dbReference>
<dbReference type="PANTHER" id="PTHR43141:SF5">
    <property type="entry name" value="CYTOCHROME BD-I UBIQUINOL OXIDASE SUBUNIT 2"/>
    <property type="match status" value="1"/>
</dbReference>
<evidence type="ECO:0000313" key="14">
    <source>
        <dbReference type="Proteomes" id="UP000521358"/>
    </source>
</evidence>
<dbReference type="AlphaFoldDB" id="A0A7X6D7J4"/>
<keyword evidence="7" id="KW-0479">Metal-binding</keyword>
<evidence type="ECO:0000256" key="7">
    <source>
        <dbReference type="ARBA" id="ARBA00022723"/>
    </source>
</evidence>
<comment type="caution">
    <text evidence="13">The sequence shown here is derived from an EMBL/GenBank/DDBJ whole genome shotgun (WGS) entry which is preliminary data.</text>
</comment>
<dbReference type="InterPro" id="IPR003317">
    <property type="entry name" value="Cyt-d_oxidase_su2"/>
</dbReference>
<feature type="transmembrane region" description="Helical" evidence="12">
    <location>
        <begin position="159"/>
        <end position="180"/>
    </location>
</feature>
<proteinExistence type="inferred from homology"/>
<evidence type="ECO:0000256" key="2">
    <source>
        <dbReference type="ARBA" id="ARBA00007543"/>
    </source>
</evidence>
<feature type="transmembrane region" description="Helical" evidence="12">
    <location>
        <begin position="116"/>
        <end position="139"/>
    </location>
</feature>
<keyword evidence="5" id="KW-0349">Heme</keyword>
<protein>
    <submittedName>
        <fullName evidence="13">Cytochrome d ubiquinol oxidase subunit II</fullName>
    </submittedName>
</protein>
<feature type="transmembrane region" description="Helical" evidence="12">
    <location>
        <begin position="75"/>
        <end position="96"/>
    </location>
</feature>
<evidence type="ECO:0000256" key="4">
    <source>
        <dbReference type="ARBA" id="ARBA00022475"/>
    </source>
</evidence>
<evidence type="ECO:0000256" key="9">
    <source>
        <dbReference type="ARBA" id="ARBA00022989"/>
    </source>
</evidence>
<organism evidence="13 14">
    <name type="scientific">Vagococcus fluvialis</name>
    <dbReference type="NCBI Taxonomy" id="2738"/>
    <lineage>
        <taxon>Bacteria</taxon>
        <taxon>Bacillati</taxon>
        <taxon>Bacillota</taxon>
        <taxon>Bacilli</taxon>
        <taxon>Lactobacillales</taxon>
        <taxon>Enterococcaceae</taxon>
        <taxon>Vagococcus</taxon>
    </lineage>
</organism>
<comment type="subcellular location">
    <subcellularLocation>
        <location evidence="1">Cell membrane</location>
        <topology evidence="1">Multi-pass membrane protein</topology>
    </subcellularLocation>
</comment>
<evidence type="ECO:0000256" key="3">
    <source>
        <dbReference type="ARBA" id="ARBA00022448"/>
    </source>
</evidence>
<dbReference type="EMBL" id="JAAVMB010000002">
    <property type="protein sequence ID" value="NKC67153.1"/>
    <property type="molecule type" value="Genomic_DNA"/>
</dbReference>
<keyword evidence="8" id="KW-0249">Electron transport</keyword>
<dbReference type="PANTHER" id="PTHR43141">
    <property type="entry name" value="CYTOCHROME BD2 SUBUNIT II"/>
    <property type="match status" value="1"/>
</dbReference>
<evidence type="ECO:0000256" key="8">
    <source>
        <dbReference type="ARBA" id="ARBA00022982"/>
    </source>
</evidence>
<evidence type="ECO:0000256" key="6">
    <source>
        <dbReference type="ARBA" id="ARBA00022692"/>
    </source>
</evidence>
<evidence type="ECO:0000256" key="11">
    <source>
        <dbReference type="ARBA" id="ARBA00023136"/>
    </source>
</evidence>
<dbReference type="GO" id="GO:0070069">
    <property type="term" value="C:cytochrome complex"/>
    <property type="evidence" value="ECO:0007669"/>
    <property type="project" value="TreeGrafter"/>
</dbReference>
<dbReference type="RefSeq" id="WP_167806405.1">
    <property type="nucleotide sequence ID" value="NZ_JAAVMB010000002.1"/>
</dbReference>
<name>A0A7X6D7J4_9ENTE</name>
<comment type="similarity">
    <text evidence="2">Belongs to the cytochrome ubiquinol oxidase subunit 2 family.</text>
</comment>
<feature type="transmembrane region" description="Helical" evidence="12">
    <location>
        <begin position="6"/>
        <end position="25"/>
    </location>
</feature>
<feature type="transmembrane region" description="Helical" evidence="12">
    <location>
        <begin position="301"/>
        <end position="321"/>
    </location>
</feature>
<dbReference type="PIRSF" id="PIRSF000267">
    <property type="entry name" value="Cyt_oxidse_sub2"/>
    <property type="match status" value="1"/>
</dbReference>
<evidence type="ECO:0000256" key="5">
    <source>
        <dbReference type="ARBA" id="ARBA00022617"/>
    </source>
</evidence>
<evidence type="ECO:0000256" key="10">
    <source>
        <dbReference type="ARBA" id="ARBA00023004"/>
    </source>
</evidence>
<dbReference type="GO" id="GO:0005886">
    <property type="term" value="C:plasma membrane"/>
    <property type="evidence" value="ECO:0007669"/>
    <property type="project" value="UniProtKB-SubCell"/>
</dbReference>
<keyword evidence="10" id="KW-0408">Iron</keyword>
<dbReference type="NCBIfam" id="TIGR00203">
    <property type="entry name" value="cydB"/>
    <property type="match status" value="1"/>
</dbReference>
<dbReference type="Pfam" id="PF02322">
    <property type="entry name" value="Cyt_bd_oxida_II"/>
    <property type="match status" value="1"/>
</dbReference>
<keyword evidence="4" id="KW-1003">Cell membrane</keyword>
<dbReference type="GO" id="GO:0009055">
    <property type="term" value="F:electron transfer activity"/>
    <property type="evidence" value="ECO:0007669"/>
    <property type="project" value="TreeGrafter"/>
</dbReference>
<keyword evidence="11 12" id="KW-0472">Membrane</keyword>
<accession>A0A7X6D7J4</accession>
<dbReference type="GO" id="GO:0046872">
    <property type="term" value="F:metal ion binding"/>
    <property type="evidence" value="ECO:0007669"/>
    <property type="project" value="UniProtKB-KW"/>
</dbReference>
<gene>
    <name evidence="13" type="primary">cydB</name>
    <name evidence="13" type="ORF">HED35_03515</name>
</gene>
<keyword evidence="9 12" id="KW-1133">Transmembrane helix</keyword>
<feature type="transmembrane region" description="Helical" evidence="12">
    <location>
        <begin position="261"/>
        <end position="281"/>
    </location>
</feature>
<reference evidence="13 14" key="1">
    <citation type="submission" date="2020-03" db="EMBL/GenBank/DDBJ databases">
        <title>Bacterial samples isolated from urine from healthy bovine heifers (Gyr breed).</title>
        <authorList>
            <person name="Giannattasio-Ferraz S."/>
            <person name="Maskeri L."/>
            <person name="Penido A."/>
            <person name="Barbosa-Stancioli E.F."/>
            <person name="Putonti C."/>
        </authorList>
    </citation>
    <scope>NUCLEOTIDE SEQUENCE [LARGE SCALE GENOMIC DNA]</scope>
    <source>
        <strain evidence="13 14">UFMG-H7</strain>
    </source>
</reference>
<feature type="transmembrane region" description="Helical" evidence="12">
    <location>
        <begin position="201"/>
        <end position="218"/>
    </location>
</feature>
<dbReference type="Proteomes" id="UP000521358">
    <property type="component" value="Unassembled WGS sequence"/>
</dbReference>
<keyword evidence="3" id="KW-0813">Transport</keyword>
<evidence type="ECO:0000256" key="12">
    <source>
        <dbReference type="SAM" id="Phobius"/>
    </source>
</evidence>
<evidence type="ECO:0000313" key="13">
    <source>
        <dbReference type="EMBL" id="NKC67153.1"/>
    </source>
</evidence>
<sequence length="338" mass="38153">MSTLQLLWFLIIGVLFTGFFFLEGFDFGVGMAMKTLARNKRERDQVINTIGPIWETNQVWLITAGGAMFASFPEWYASLFSGFYNILLLVLVGLIIRGVSFKFRSSSDNARERNIWEWTLCIGSFLTAFFLGMMFVDLVRGMPLDATKNVMNPTFTDYVNIYSIVGGVAVTLISYLHGLNYLRLKTDGKIRERANAQAKKLYPVLFVGLVAFAVLSFLETDFFKERMVSSLIILVAIVLFAVMAAYGTYKDKEGFSFISTGLIFVGLVAFLFNGLFPRVMIAQDSAFHLLIENASSTPYTLKVMTIVTVCLLPIVLIYVGWTYKQFNKRVSIDVLDNY</sequence>
<dbReference type="GO" id="GO:0019646">
    <property type="term" value="P:aerobic electron transport chain"/>
    <property type="evidence" value="ECO:0007669"/>
    <property type="project" value="TreeGrafter"/>
</dbReference>
<evidence type="ECO:0000256" key="1">
    <source>
        <dbReference type="ARBA" id="ARBA00004651"/>
    </source>
</evidence>